<dbReference type="PANTHER" id="PTHR39267">
    <property type="entry name" value="SURVIVAL MOTOR NEURON-LIKE PROTEIN 1"/>
    <property type="match status" value="1"/>
</dbReference>
<dbReference type="EMBL" id="VYZI01000610">
    <property type="protein sequence ID" value="NWR78411.1"/>
    <property type="molecule type" value="Genomic_DNA"/>
</dbReference>
<evidence type="ECO:0000256" key="11">
    <source>
        <dbReference type="SAM" id="MobiDB-lite"/>
    </source>
</evidence>
<evidence type="ECO:0000256" key="4">
    <source>
        <dbReference type="ARBA" id="ARBA00004484"/>
    </source>
</evidence>
<evidence type="ECO:0000313" key="13">
    <source>
        <dbReference type="EMBL" id="NWR78411.1"/>
    </source>
</evidence>
<keyword evidence="6" id="KW-0963">Cytoplasm</keyword>
<evidence type="ECO:0000256" key="1">
    <source>
        <dbReference type="ARBA" id="ARBA00004216"/>
    </source>
</evidence>
<dbReference type="CDD" id="cd22851">
    <property type="entry name" value="SMN_N"/>
    <property type="match status" value="1"/>
</dbReference>
<comment type="caution">
    <text evidence="13">The sequence shown here is derived from an EMBL/GenBank/DDBJ whole genome shotgun (WGS) entry which is preliminary data.</text>
</comment>
<dbReference type="OrthoDB" id="197400at2759"/>
<dbReference type="PANTHER" id="PTHR39267:SF1">
    <property type="entry name" value="SURVIVAL MOTOR NEURON PROTEIN"/>
    <property type="match status" value="1"/>
</dbReference>
<evidence type="ECO:0000256" key="10">
    <source>
        <dbReference type="ARBA" id="ARBA00034695"/>
    </source>
</evidence>
<evidence type="ECO:0000256" key="7">
    <source>
        <dbReference type="ARBA" id="ARBA00022664"/>
    </source>
</evidence>
<dbReference type="GO" id="GO:0097504">
    <property type="term" value="C:Gemini of Cajal bodies"/>
    <property type="evidence" value="ECO:0007669"/>
    <property type="project" value="UniProtKB-SubCell"/>
</dbReference>
<dbReference type="InterPro" id="IPR010304">
    <property type="entry name" value="SMN_Tudor"/>
</dbReference>
<evidence type="ECO:0000256" key="3">
    <source>
        <dbReference type="ARBA" id="ARBA00004463"/>
    </source>
</evidence>
<sequence length="184" mass="20568">QNEDSDAWDDSVLIKAYDKAVASFKTALKNGVCSEPAEKQEQPSEMKRRNHKKNKNKKKNHAAPGQPSLALFPWKVGDSCNAVWSEDGNMYLATITSINPKRGTCVVTYMGYGNQEEQHLSDLLPPGNNEIVNGMGSSWEKENETLYSTDDSEKSEKSFQLPQNKNIFMKPRSFSQNLGLPTPP</sequence>
<dbReference type="AlphaFoldDB" id="A0A7K5A411"/>
<comment type="subcellular location">
    <subcellularLocation>
        <location evidence="1">Cytoplasm</location>
        <location evidence="1">Myofibril</location>
        <location evidence="1">Sarcomere</location>
        <location evidence="1">Z line</location>
    </subcellularLocation>
    <subcellularLocation>
        <location evidence="3">Cytoplasmic granule</location>
    </subcellularLocation>
    <subcellularLocation>
        <location evidence="2">Nucleus</location>
        <location evidence="2">Cajal body</location>
    </subcellularLocation>
    <subcellularLocation>
        <location evidence="10">Nucleus</location>
        <location evidence="10">Gem</location>
    </subcellularLocation>
    <subcellularLocation>
        <location evidence="4">Perikaryon</location>
    </subcellularLocation>
</comment>
<dbReference type="SUPFAM" id="SSF63748">
    <property type="entry name" value="Tudor/PWWP/MBT"/>
    <property type="match status" value="1"/>
</dbReference>
<keyword evidence="9" id="KW-0539">Nucleus</keyword>
<name>A0A7K5A411_9AVES</name>
<dbReference type="GO" id="GO:0043204">
    <property type="term" value="C:perikaryon"/>
    <property type="evidence" value="ECO:0007669"/>
    <property type="project" value="UniProtKB-SubCell"/>
</dbReference>
<feature type="region of interest" description="Disordered" evidence="11">
    <location>
        <begin position="142"/>
        <end position="162"/>
    </location>
</feature>
<evidence type="ECO:0000313" key="14">
    <source>
        <dbReference type="Proteomes" id="UP000517892"/>
    </source>
</evidence>
<dbReference type="InterPro" id="IPR047298">
    <property type="entry name" value="Tudor_SMN_eumet"/>
</dbReference>
<dbReference type="Proteomes" id="UP000517892">
    <property type="component" value="Unassembled WGS sequence"/>
</dbReference>
<feature type="region of interest" description="Disordered" evidence="11">
    <location>
        <begin position="33"/>
        <end position="68"/>
    </location>
</feature>
<dbReference type="Pfam" id="PF06003">
    <property type="entry name" value="SMN_Tudor"/>
    <property type="match status" value="1"/>
</dbReference>
<comment type="similarity">
    <text evidence="5">Belongs to the SMN family.</text>
</comment>
<dbReference type="Pfam" id="PF20636">
    <property type="entry name" value="SMN_G2-BD"/>
    <property type="match status" value="1"/>
</dbReference>
<keyword evidence="14" id="KW-1185">Reference proteome</keyword>
<evidence type="ECO:0000256" key="6">
    <source>
        <dbReference type="ARBA" id="ARBA00022490"/>
    </source>
</evidence>
<dbReference type="CDD" id="cd20398">
    <property type="entry name" value="Tudor_SMN"/>
    <property type="match status" value="1"/>
</dbReference>
<protein>
    <submittedName>
        <fullName evidence="13">SMN protein</fullName>
    </submittedName>
</protein>
<dbReference type="GO" id="GO:0006397">
    <property type="term" value="P:mRNA processing"/>
    <property type="evidence" value="ECO:0007669"/>
    <property type="project" value="UniProtKB-KW"/>
</dbReference>
<feature type="non-terminal residue" evidence="13">
    <location>
        <position position="1"/>
    </location>
</feature>
<dbReference type="GO" id="GO:0030018">
    <property type="term" value="C:Z disc"/>
    <property type="evidence" value="ECO:0007669"/>
    <property type="project" value="UniProtKB-SubCell"/>
</dbReference>
<dbReference type="GO" id="GO:0003723">
    <property type="term" value="F:RNA binding"/>
    <property type="evidence" value="ECO:0007669"/>
    <property type="project" value="InterPro"/>
</dbReference>
<dbReference type="InterPro" id="IPR040424">
    <property type="entry name" value="Smn1"/>
</dbReference>
<dbReference type="SMART" id="SM00333">
    <property type="entry name" value="TUDOR"/>
    <property type="match status" value="1"/>
</dbReference>
<keyword evidence="8" id="KW-0508">mRNA splicing</keyword>
<accession>A0A7K5A411</accession>
<feature type="compositionally biased region" description="Basic residues" evidence="11">
    <location>
        <begin position="48"/>
        <end position="61"/>
    </location>
</feature>
<keyword evidence="7" id="KW-0507">mRNA processing</keyword>
<feature type="compositionally biased region" description="Basic and acidic residues" evidence="11">
    <location>
        <begin position="36"/>
        <end position="47"/>
    </location>
</feature>
<evidence type="ECO:0000259" key="12">
    <source>
        <dbReference type="PROSITE" id="PS50304"/>
    </source>
</evidence>
<proteinExistence type="inferred from homology"/>
<dbReference type="PROSITE" id="PS50304">
    <property type="entry name" value="TUDOR"/>
    <property type="match status" value="1"/>
</dbReference>
<feature type="domain" description="Tudor" evidence="12">
    <location>
        <begin position="73"/>
        <end position="133"/>
    </location>
</feature>
<dbReference type="InterPro" id="IPR049481">
    <property type="entry name" value="SMN_G2-BD"/>
</dbReference>
<evidence type="ECO:0000256" key="5">
    <source>
        <dbReference type="ARBA" id="ARBA00005371"/>
    </source>
</evidence>
<dbReference type="Gene3D" id="2.30.30.140">
    <property type="match status" value="1"/>
</dbReference>
<dbReference type="InterPro" id="IPR002999">
    <property type="entry name" value="Tudor"/>
</dbReference>
<evidence type="ECO:0000256" key="9">
    <source>
        <dbReference type="ARBA" id="ARBA00023242"/>
    </source>
</evidence>
<evidence type="ECO:0000256" key="2">
    <source>
        <dbReference type="ARBA" id="ARBA00004408"/>
    </source>
</evidence>
<dbReference type="GO" id="GO:0008380">
    <property type="term" value="P:RNA splicing"/>
    <property type="evidence" value="ECO:0007669"/>
    <property type="project" value="UniProtKB-KW"/>
</dbReference>
<evidence type="ECO:0000256" key="8">
    <source>
        <dbReference type="ARBA" id="ARBA00023187"/>
    </source>
</evidence>
<dbReference type="GO" id="GO:0015030">
    <property type="term" value="C:Cajal body"/>
    <property type="evidence" value="ECO:0007669"/>
    <property type="project" value="UniProtKB-SubCell"/>
</dbReference>
<organism evidence="13 14">
    <name type="scientific">Centropus unirufus</name>
    <dbReference type="NCBI Taxonomy" id="1118519"/>
    <lineage>
        <taxon>Eukaryota</taxon>
        <taxon>Metazoa</taxon>
        <taxon>Chordata</taxon>
        <taxon>Craniata</taxon>
        <taxon>Vertebrata</taxon>
        <taxon>Euteleostomi</taxon>
        <taxon>Archelosauria</taxon>
        <taxon>Archosauria</taxon>
        <taxon>Dinosauria</taxon>
        <taxon>Saurischia</taxon>
        <taxon>Theropoda</taxon>
        <taxon>Coelurosauria</taxon>
        <taxon>Aves</taxon>
        <taxon>Neognathae</taxon>
        <taxon>Neoaves</taxon>
        <taxon>Otidimorphae</taxon>
        <taxon>Cuculiformes</taxon>
        <taxon>Centropidae</taxon>
        <taxon>Centropus</taxon>
    </lineage>
</organism>
<reference evidence="13 14" key="1">
    <citation type="submission" date="2019-09" db="EMBL/GenBank/DDBJ databases">
        <title>Bird 10,000 Genomes (B10K) Project - Family phase.</title>
        <authorList>
            <person name="Zhang G."/>
        </authorList>
    </citation>
    <scope>NUCLEOTIDE SEQUENCE [LARGE SCALE GENOMIC DNA]</scope>
    <source>
        <strain evidence="13">B10K-DU-017-25</strain>
        <tissue evidence="13">Mixed tissue sample</tissue>
    </source>
</reference>
<gene>
    <name evidence="13" type="primary">Smn1</name>
    <name evidence="13" type="ORF">CENUNI_R08618</name>
</gene>
<feature type="non-terminal residue" evidence="13">
    <location>
        <position position="184"/>
    </location>
</feature>